<protein>
    <submittedName>
        <fullName evidence="1">RelB/StbD replicon stabilization protein (Antitoxin to RelE/StbE)</fullName>
    </submittedName>
</protein>
<reference evidence="1" key="1">
    <citation type="submission" date="2018-06" db="EMBL/GenBank/DDBJ databases">
        <authorList>
            <person name="Zhirakovskaya E."/>
        </authorList>
    </citation>
    <scope>NUCLEOTIDE SEQUENCE</scope>
</reference>
<organism evidence="1">
    <name type="scientific">hydrothermal vent metagenome</name>
    <dbReference type="NCBI Taxonomy" id="652676"/>
    <lineage>
        <taxon>unclassified sequences</taxon>
        <taxon>metagenomes</taxon>
        <taxon>ecological metagenomes</taxon>
    </lineage>
</organism>
<name>A0A3B0VZ77_9ZZZZ</name>
<accession>A0A3B0VZ77</accession>
<evidence type="ECO:0000313" key="1">
    <source>
        <dbReference type="EMBL" id="VAW45650.1"/>
    </source>
</evidence>
<dbReference type="EMBL" id="UOFA01000214">
    <property type="protein sequence ID" value="VAW45650.1"/>
    <property type="molecule type" value="Genomic_DNA"/>
</dbReference>
<gene>
    <name evidence="1" type="ORF">MNBD_GAMMA02-157</name>
</gene>
<sequence>MSKTIQYSNEPTGDLKLVPDFLSSPEELALKQQNTKVTISLSSESVAYFKDTAKKHHMQYQKMIRQLLDEYVAHQKSANK</sequence>
<dbReference type="AlphaFoldDB" id="A0A3B0VZ77"/>
<proteinExistence type="predicted"/>